<organism evidence="4 5">
    <name type="scientific">Bacteroides intestinalis</name>
    <dbReference type="NCBI Taxonomy" id="329854"/>
    <lineage>
        <taxon>Bacteria</taxon>
        <taxon>Pseudomonadati</taxon>
        <taxon>Bacteroidota</taxon>
        <taxon>Bacteroidia</taxon>
        <taxon>Bacteroidales</taxon>
        <taxon>Bacteroidaceae</taxon>
        <taxon>Bacteroides</taxon>
    </lineage>
</organism>
<proteinExistence type="predicted"/>
<keyword evidence="2" id="KW-0456">Lyase</keyword>
<dbReference type="InterPro" id="IPR008397">
    <property type="entry name" value="Alginate_lyase_dom"/>
</dbReference>
<dbReference type="AlphaFoldDB" id="A0A414L899"/>
<name>A0A414L899_9BACE</name>
<dbReference type="GO" id="GO:0016829">
    <property type="term" value="F:lyase activity"/>
    <property type="evidence" value="ECO:0007669"/>
    <property type="project" value="UniProtKB-KW"/>
</dbReference>
<dbReference type="EMBL" id="QSKV01000009">
    <property type="protein sequence ID" value="RHE90827.1"/>
    <property type="molecule type" value="Genomic_DNA"/>
</dbReference>
<evidence type="ECO:0000313" key="5">
    <source>
        <dbReference type="Proteomes" id="UP000285650"/>
    </source>
</evidence>
<dbReference type="Gene3D" id="1.50.10.100">
    <property type="entry name" value="Chondroitin AC/alginate lyase"/>
    <property type="match status" value="1"/>
</dbReference>
<dbReference type="InterPro" id="IPR008929">
    <property type="entry name" value="Chondroitin_lyas"/>
</dbReference>
<dbReference type="Pfam" id="PF05426">
    <property type="entry name" value="Alginate_lyase"/>
    <property type="match status" value="1"/>
</dbReference>
<evidence type="ECO:0000256" key="1">
    <source>
        <dbReference type="ARBA" id="ARBA00022729"/>
    </source>
</evidence>
<feature type="domain" description="Alginate lyase" evidence="3">
    <location>
        <begin position="70"/>
        <end position="303"/>
    </location>
</feature>
<evidence type="ECO:0000313" key="4">
    <source>
        <dbReference type="EMBL" id="RHE90827.1"/>
    </source>
</evidence>
<dbReference type="SUPFAM" id="SSF48230">
    <property type="entry name" value="Chondroitin AC/alginate lyase"/>
    <property type="match status" value="1"/>
</dbReference>
<dbReference type="GO" id="GO:0042597">
    <property type="term" value="C:periplasmic space"/>
    <property type="evidence" value="ECO:0007669"/>
    <property type="project" value="InterPro"/>
</dbReference>
<sequence length="383" mass="44271">MLLNIKNKSTNCYDKKTFISLLYVLVCTVCFGQEFVHPGMLHTTSDLEFMKAKILAGEEPWKEAWDQLKASEISSLHYKPTPFKVVDNGPYNQPDNGGKEFVRDGAAAYTMALQWYVERNEAYAEKAIEIFNAWANTLESVVNHNRQLKVGTAGIKYLNAAEIIKYTYKGWSDKDRRAFEDMVINIWYPVITDWTPRYNGNWDAANGQTIMCIGIFLDRRDIFEKACKQLTDGDSNGSIKNYFYENGQCQESGRDQQHVQMGLAFLACAAEIAWNQKKDLYGAFDNRLYKGFEYTAKYMSGEEVPHIQYITWFGKPVYGPEISPKQREKICPAWERAYHHYHDRKGMDMPYTYKMIQRSRPEGTVNQSFMPWASLTSADFPVQ</sequence>
<dbReference type="Proteomes" id="UP000285650">
    <property type="component" value="Unassembled WGS sequence"/>
</dbReference>
<accession>A0A414L899</accession>
<gene>
    <name evidence="4" type="ORF">DW712_14785</name>
</gene>
<evidence type="ECO:0000256" key="2">
    <source>
        <dbReference type="ARBA" id="ARBA00023239"/>
    </source>
</evidence>
<protein>
    <recommendedName>
        <fullName evidence="3">Alginate lyase domain-containing protein</fullName>
    </recommendedName>
</protein>
<reference evidence="4 5" key="1">
    <citation type="submission" date="2018-08" db="EMBL/GenBank/DDBJ databases">
        <title>A genome reference for cultivated species of the human gut microbiota.</title>
        <authorList>
            <person name="Zou Y."/>
            <person name="Xue W."/>
            <person name="Luo G."/>
        </authorList>
    </citation>
    <scope>NUCLEOTIDE SEQUENCE [LARGE SCALE GENOMIC DNA]</scope>
    <source>
        <strain evidence="4 5">AM27-17</strain>
    </source>
</reference>
<comment type="caution">
    <text evidence="4">The sequence shown here is derived from an EMBL/GenBank/DDBJ whole genome shotgun (WGS) entry which is preliminary data.</text>
</comment>
<keyword evidence="1" id="KW-0732">Signal</keyword>
<evidence type="ECO:0000259" key="3">
    <source>
        <dbReference type="Pfam" id="PF05426"/>
    </source>
</evidence>